<feature type="region of interest" description="Disordered" evidence="1">
    <location>
        <begin position="1"/>
        <end position="51"/>
    </location>
</feature>
<comment type="caution">
    <text evidence="2">The sequence shown here is derived from an EMBL/GenBank/DDBJ whole genome shotgun (WGS) entry which is preliminary data.</text>
</comment>
<accession>A0A9Q1QRY6</accession>
<dbReference type="PANTHER" id="PTHR36359:SF1">
    <property type="entry name" value="PROTEIN RESISTANCE TO PHYTOPHTHORA 1, CHLOROPLASTIC"/>
    <property type="match status" value="1"/>
</dbReference>
<dbReference type="GO" id="GO:0006952">
    <property type="term" value="P:defense response"/>
    <property type="evidence" value="ECO:0007669"/>
    <property type="project" value="InterPro"/>
</dbReference>
<sequence>MPSFSTVRASSDKLETPPITVGDEVGESLQIGDIEESPDEGLQSKSSSFSASTGASPLIAKELKKASFCLLISMMPNLLKSVLGELYFLFRISTHVVNKTAATFAPRASTATKNPAVPGTALYTIFEVQGYASMRVWYSILEHLMLSCVPSLLKCVEGFSASLGD</sequence>
<dbReference type="PANTHER" id="PTHR36359">
    <property type="entry name" value="PROTEIN RESISTANCE TO PHYTOPHTHORA 1, CHLOROPLASTIC"/>
    <property type="match status" value="1"/>
</dbReference>
<dbReference type="Proteomes" id="UP001153076">
    <property type="component" value="Unassembled WGS sequence"/>
</dbReference>
<dbReference type="OrthoDB" id="424372at2759"/>
<proteinExistence type="predicted"/>
<reference evidence="2" key="1">
    <citation type="submission" date="2022-04" db="EMBL/GenBank/DDBJ databases">
        <title>Carnegiea gigantea Genome sequencing and assembly v2.</title>
        <authorList>
            <person name="Copetti D."/>
            <person name="Sanderson M.J."/>
            <person name="Burquez A."/>
            <person name="Wojciechowski M.F."/>
        </authorList>
    </citation>
    <scope>NUCLEOTIDE SEQUENCE</scope>
    <source>
        <strain evidence="2">SGP5-SGP5p</strain>
        <tissue evidence="2">Aerial part</tissue>
    </source>
</reference>
<dbReference type="GO" id="GO:0009507">
    <property type="term" value="C:chloroplast"/>
    <property type="evidence" value="ECO:0007669"/>
    <property type="project" value="TreeGrafter"/>
</dbReference>
<evidence type="ECO:0000256" key="1">
    <source>
        <dbReference type="SAM" id="MobiDB-lite"/>
    </source>
</evidence>
<evidence type="ECO:0000313" key="2">
    <source>
        <dbReference type="EMBL" id="KAJ8453223.1"/>
    </source>
</evidence>
<dbReference type="InterPro" id="IPR044966">
    <property type="entry name" value="RPH1"/>
</dbReference>
<dbReference type="AlphaFoldDB" id="A0A9Q1QRY6"/>
<organism evidence="2 3">
    <name type="scientific">Carnegiea gigantea</name>
    <dbReference type="NCBI Taxonomy" id="171969"/>
    <lineage>
        <taxon>Eukaryota</taxon>
        <taxon>Viridiplantae</taxon>
        <taxon>Streptophyta</taxon>
        <taxon>Embryophyta</taxon>
        <taxon>Tracheophyta</taxon>
        <taxon>Spermatophyta</taxon>
        <taxon>Magnoliopsida</taxon>
        <taxon>eudicotyledons</taxon>
        <taxon>Gunneridae</taxon>
        <taxon>Pentapetalae</taxon>
        <taxon>Caryophyllales</taxon>
        <taxon>Cactineae</taxon>
        <taxon>Cactaceae</taxon>
        <taxon>Cactoideae</taxon>
        <taxon>Echinocereeae</taxon>
        <taxon>Carnegiea</taxon>
    </lineage>
</organism>
<evidence type="ECO:0000313" key="3">
    <source>
        <dbReference type="Proteomes" id="UP001153076"/>
    </source>
</evidence>
<gene>
    <name evidence="2" type="ORF">Cgig2_008107</name>
</gene>
<name>A0A9Q1QRY6_9CARY</name>
<protein>
    <submittedName>
        <fullName evidence="2">Uncharacterized protein</fullName>
    </submittedName>
</protein>
<dbReference type="EMBL" id="JAKOGI010000001">
    <property type="protein sequence ID" value="KAJ8453223.1"/>
    <property type="molecule type" value="Genomic_DNA"/>
</dbReference>
<keyword evidence="3" id="KW-1185">Reference proteome</keyword>